<dbReference type="InterPro" id="IPR011009">
    <property type="entry name" value="Kinase-like_dom_sf"/>
</dbReference>
<comment type="catalytic activity">
    <reaction evidence="9">
        <text>[DNA-directed RNA polymerase] + ATP = phospho-[DNA-directed RNA polymerase] + ADP + H(+)</text>
        <dbReference type="Rhea" id="RHEA:10216"/>
        <dbReference type="Rhea" id="RHEA-COMP:11321"/>
        <dbReference type="Rhea" id="RHEA-COMP:11322"/>
        <dbReference type="ChEBI" id="CHEBI:15378"/>
        <dbReference type="ChEBI" id="CHEBI:30616"/>
        <dbReference type="ChEBI" id="CHEBI:43176"/>
        <dbReference type="ChEBI" id="CHEBI:68546"/>
        <dbReference type="ChEBI" id="CHEBI:456216"/>
        <dbReference type="EC" id="2.7.11.23"/>
    </reaction>
</comment>
<dbReference type="EMBL" id="JH993073">
    <property type="protein sequence ID" value="EKX36494.1"/>
    <property type="molecule type" value="Genomic_DNA"/>
</dbReference>
<evidence type="ECO:0000256" key="6">
    <source>
        <dbReference type="ARBA" id="ARBA00022840"/>
    </source>
</evidence>
<evidence type="ECO:0000313" key="11">
    <source>
        <dbReference type="EMBL" id="EKX36494.1"/>
    </source>
</evidence>
<dbReference type="FunFam" id="1.10.510.10:FF:000785">
    <property type="entry name" value="CMGC/CDK/CDK8 protein kinase"/>
    <property type="match status" value="1"/>
</dbReference>
<dbReference type="GO" id="GO:0016592">
    <property type="term" value="C:mediator complex"/>
    <property type="evidence" value="ECO:0007669"/>
    <property type="project" value="TreeGrafter"/>
</dbReference>
<dbReference type="OrthoDB" id="6284126at2759"/>
<keyword evidence="13" id="KW-1185">Reference proteome</keyword>
<dbReference type="AlphaFoldDB" id="L1IKP0"/>
<sequence>MRRSIEDSFHVLGKVNEGTFGVVYKAVKAEDKEKYERFKHNAAELSKMTFLAIKKPKNSREGEGFNKDAVREIALLKELSRHQNIVTLRDVVLCPEGSAATKGLYLVFDWAEFELCEILKNHRDKGMKPPGERMVKSIMWQILNGISYIHHNWIIHRDLKPSNILIMGKGQEYGRVKIADFGMARLIQQPLRALHLDGVVVTVWYRAPELLMGAKHYSKAIDMWALGCIFCELMTNTPVFQGKEDKQPKALQEDQIRKIFRVIGKPTAQDWQQITELPEWNKIAALNIPVRCLL</sequence>
<evidence type="ECO:0000313" key="13">
    <source>
        <dbReference type="Proteomes" id="UP000011087"/>
    </source>
</evidence>
<dbReference type="EnsemblProtists" id="EKX36494">
    <property type="protein sequence ID" value="EKX36494"/>
    <property type="gene ID" value="GUITHDRAFT_78884"/>
</dbReference>
<dbReference type="STRING" id="905079.L1IKP0"/>
<dbReference type="Proteomes" id="UP000011087">
    <property type="component" value="Unassembled WGS sequence"/>
</dbReference>
<evidence type="ECO:0000256" key="1">
    <source>
        <dbReference type="ARBA" id="ARBA00006485"/>
    </source>
</evidence>
<dbReference type="GO" id="GO:0008353">
    <property type="term" value="F:RNA polymerase II CTD heptapeptide repeat kinase activity"/>
    <property type="evidence" value="ECO:0007669"/>
    <property type="project" value="UniProtKB-EC"/>
</dbReference>
<dbReference type="Pfam" id="PF00069">
    <property type="entry name" value="Pkinase"/>
    <property type="match status" value="1"/>
</dbReference>
<protein>
    <recommendedName>
        <fullName evidence="10">Protein kinase domain-containing protein</fullName>
    </recommendedName>
</protein>
<dbReference type="PROSITE" id="PS00108">
    <property type="entry name" value="PROTEIN_KINASE_ST"/>
    <property type="match status" value="1"/>
</dbReference>
<keyword evidence="6" id="KW-0067">ATP-binding</keyword>
<evidence type="ECO:0000256" key="9">
    <source>
        <dbReference type="ARBA" id="ARBA00049280"/>
    </source>
</evidence>
<keyword evidence="2" id="KW-0723">Serine/threonine-protein kinase</keyword>
<reference evidence="11 13" key="1">
    <citation type="journal article" date="2012" name="Nature">
        <title>Algal genomes reveal evolutionary mosaicism and the fate of nucleomorphs.</title>
        <authorList>
            <consortium name="DOE Joint Genome Institute"/>
            <person name="Curtis B.A."/>
            <person name="Tanifuji G."/>
            <person name="Burki F."/>
            <person name="Gruber A."/>
            <person name="Irimia M."/>
            <person name="Maruyama S."/>
            <person name="Arias M.C."/>
            <person name="Ball S.G."/>
            <person name="Gile G.H."/>
            <person name="Hirakawa Y."/>
            <person name="Hopkins J.F."/>
            <person name="Kuo A."/>
            <person name="Rensing S.A."/>
            <person name="Schmutz J."/>
            <person name="Symeonidi A."/>
            <person name="Elias M."/>
            <person name="Eveleigh R.J."/>
            <person name="Herman E.K."/>
            <person name="Klute M.J."/>
            <person name="Nakayama T."/>
            <person name="Obornik M."/>
            <person name="Reyes-Prieto A."/>
            <person name="Armbrust E.V."/>
            <person name="Aves S.J."/>
            <person name="Beiko R.G."/>
            <person name="Coutinho P."/>
            <person name="Dacks J.B."/>
            <person name="Durnford D.G."/>
            <person name="Fast N.M."/>
            <person name="Green B.R."/>
            <person name="Grisdale C.J."/>
            <person name="Hempel F."/>
            <person name="Henrissat B."/>
            <person name="Hoppner M.P."/>
            <person name="Ishida K."/>
            <person name="Kim E."/>
            <person name="Koreny L."/>
            <person name="Kroth P.G."/>
            <person name="Liu Y."/>
            <person name="Malik S.B."/>
            <person name="Maier U.G."/>
            <person name="McRose D."/>
            <person name="Mock T."/>
            <person name="Neilson J.A."/>
            <person name="Onodera N.T."/>
            <person name="Poole A.M."/>
            <person name="Pritham E.J."/>
            <person name="Richards T.A."/>
            <person name="Rocap G."/>
            <person name="Roy S.W."/>
            <person name="Sarai C."/>
            <person name="Schaack S."/>
            <person name="Shirato S."/>
            <person name="Slamovits C.H."/>
            <person name="Spencer D.F."/>
            <person name="Suzuki S."/>
            <person name="Worden A.Z."/>
            <person name="Zauner S."/>
            <person name="Barry K."/>
            <person name="Bell C."/>
            <person name="Bharti A.K."/>
            <person name="Crow J.A."/>
            <person name="Grimwood J."/>
            <person name="Kramer R."/>
            <person name="Lindquist E."/>
            <person name="Lucas S."/>
            <person name="Salamov A."/>
            <person name="McFadden G.I."/>
            <person name="Lane C.E."/>
            <person name="Keeling P.J."/>
            <person name="Gray M.W."/>
            <person name="Grigoriev I.V."/>
            <person name="Archibald J.M."/>
        </authorList>
    </citation>
    <scope>NUCLEOTIDE SEQUENCE</scope>
    <source>
        <strain evidence="11 13">CCMP2712</strain>
    </source>
</reference>
<dbReference type="KEGG" id="gtt:GUITHDRAFT_78884"/>
<comment type="catalytic activity">
    <reaction evidence="8">
        <text>L-seryl-[protein] + ATP = O-phospho-L-seryl-[protein] + ADP + H(+)</text>
        <dbReference type="Rhea" id="RHEA:17989"/>
        <dbReference type="Rhea" id="RHEA-COMP:9863"/>
        <dbReference type="Rhea" id="RHEA-COMP:11604"/>
        <dbReference type="ChEBI" id="CHEBI:15378"/>
        <dbReference type="ChEBI" id="CHEBI:29999"/>
        <dbReference type="ChEBI" id="CHEBI:30616"/>
        <dbReference type="ChEBI" id="CHEBI:83421"/>
        <dbReference type="ChEBI" id="CHEBI:456216"/>
        <dbReference type="EC" id="2.7.11.22"/>
    </reaction>
</comment>
<dbReference type="InterPro" id="IPR000719">
    <property type="entry name" value="Prot_kinase_dom"/>
</dbReference>
<evidence type="ECO:0000256" key="2">
    <source>
        <dbReference type="ARBA" id="ARBA00022527"/>
    </source>
</evidence>
<evidence type="ECO:0000259" key="10">
    <source>
        <dbReference type="PROSITE" id="PS50011"/>
    </source>
</evidence>
<evidence type="ECO:0000256" key="3">
    <source>
        <dbReference type="ARBA" id="ARBA00022679"/>
    </source>
</evidence>
<dbReference type="HOGENOM" id="CLU_000288_181_1_1"/>
<dbReference type="eggNOG" id="KOG0666">
    <property type="taxonomic scope" value="Eukaryota"/>
</dbReference>
<comment type="similarity">
    <text evidence="1">Belongs to the protein kinase superfamily. CMGC Ser/Thr protein kinase family. CDC2/CDKX subfamily.</text>
</comment>
<dbReference type="InterPro" id="IPR008271">
    <property type="entry name" value="Ser/Thr_kinase_AS"/>
</dbReference>
<dbReference type="GO" id="GO:0004693">
    <property type="term" value="F:cyclin-dependent protein serine/threonine kinase activity"/>
    <property type="evidence" value="ECO:0007669"/>
    <property type="project" value="UniProtKB-EC"/>
</dbReference>
<keyword evidence="5" id="KW-0418">Kinase</keyword>
<feature type="domain" description="Protein kinase" evidence="10">
    <location>
        <begin position="9"/>
        <end position="294"/>
    </location>
</feature>
<dbReference type="InterPro" id="IPR050108">
    <property type="entry name" value="CDK"/>
</dbReference>
<dbReference type="Gene3D" id="3.30.200.20">
    <property type="entry name" value="Phosphorylase Kinase, domain 1"/>
    <property type="match status" value="1"/>
</dbReference>
<dbReference type="SUPFAM" id="SSF56112">
    <property type="entry name" value="Protein kinase-like (PK-like)"/>
    <property type="match status" value="1"/>
</dbReference>
<evidence type="ECO:0000313" key="12">
    <source>
        <dbReference type="EnsemblProtists" id="EKX36494"/>
    </source>
</evidence>
<evidence type="ECO:0000256" key="5">
    <source>
        <dbReference type="ARBA" id="ARBA00022777"/>
    </source>
</evidence>
<name>L1IKP0_GUITC</name>
<dbReference type="RefSeq" id="XP_005823474.1">
    <property type="nucleotide sequence ID" value="XM_005823417.1"/>
</dbReference>
<dbReference type="SMART" id="SM00220">
    <property type="entry name" value="S_TKc"/>
    <property type="match status" value="1"/>
</dbReference>
<keyword evidence="3" id="KW-0808">Transferase</keyword>
<dbReference type="GO" id="GO:0005524">
    <property type="term" value="F:ATP binding"/>
    <property type="evidence" value="ECO:0007669"/>
    <property type="project" value="UniProtKB-KW"/>
</dbReference>
<dbReference type="PANTHER" id="PTHR24056:SF495">
    <property type="entry name" value="CYCLIN-DEPENDENT KINASE 8-RELATED"/>
    <property type="match status" value="1"/>
</dbReference>
<dbReference type="PaxDb" id="55529-EKX36494"/>
<dbReference type="Gene3D" id="1.10.510.10">
    <property type="entry name" value="Transferase(Phosphotransferase) domain 1"/>
    <property type="match status" value="1"/>
</dbReference>
<reference evidence="13" key="2">
    <citation type="submission" date="2012-11" db="EMBL/GenBank/DDBJ databases">
        <authorList>
            <person name="Kuo A."/>
            <person name="Curtis B.A."/>
            <person name="Tanifuji G."/>
            <person name="Burki F."/>
            <person name="Gruber A."/>
            <person name="Irimia M."/>
            <person name="Maruyama S."/>
            <person name="Arias M.C."/>
            <person name="Ball S.G."/>
            <person name="Gile G.H."/>
            <person name="Hirakawa Y."/>
            <person name="Hopkins J.F."/>
            <person name="Rensing S.A."/>
            <person name="Schmutz J."/>
            <person name="Symeonidi A."/>
            <person name="Elias M."/>
            <person name="Eveleigh R.J."/>
            <person name="Herman E.K."/>
            <person name="Klute M.J."/>
            <person name="Nakayama T."/>
            <person name="Obornik M."/>
            <person name="Reyes-Prieto A."/>
            <person name="Armbrust E.V."/>
            <person name="Aves S.J."/>
            <person name="Beiko R.G."/>
            <person name="Coutinho P."/>
            <person name="Dacks J.B."/>
            <person name="Durnford D.G."/>
            <person name="Fast N.M."/>
            <person name="Green B.R."/>
            <person name="Grisdale C."/>
            <person name="Hempe F."/>
            <person name="Henrissat B."/>
            <person name="Hoppner M.P."/>
            <person name="Ishida K.-I."/>
            <person name="Kim E."/>
            <person name="Koreny L."/>
            <person name="Kroth P.G."/>
            <person name="Liu Y."/>
            <person name="Malik S.-B."/>
            <person name="Maier U.G."/>
            <person name="McRose D."/>
            <person name="Mock T."/>
            <person name="Neilson J.A."/>
            <person name="Onodera N.T."/>
            <person name="Poole A.M."/>
            <person name="Pritham E.J."/>
            <person name="Richards T.A."/>
            <person name="Rocap G."/>
            <person name="Roy S.W."/>
            <person name="Sarai C."/>
            <person name="Schaack S."/>
            <person name="Shirato S."/>
            <person name="Slamovits C.H."/>
            <person name="Spencer D.F."/>
            <person name="Suzuki S."/>
            <person name="Worden A.Z."/>
            <person name="Zauner S."/>
            <person name="Barry K."/>
            <person name="Bell C."/>
            <person name="Bharti A.K."/>
            <person name="Crow J.A."/>
            <person name="Grimwood J."/>
            <person name="Kramer R."/>
            <person name="Lindquist E."/>
            <person name="Lucas S."/>
            <person name="Salamov A."/>
            <person name="McFadden G.I."/>
            <person name="Lane C.E."/>
            <person name="Keeling P.J."/>
            <person name="Gray M.W."/>
            <person name="Grigoriev I.V."/>
            <person name="Archibald J.M."/>
        </authorList>
    </citation>
    <scope>NUCLEOTIDE SEQUENCE</scope>
    <source>
        <strain evidence="13">CCMP2712</strain>
    </source>
</reference>
<dbReference type="OMA" id="SEMPRMD"/>
<gene>
    <name evidence="11" type="ORF">GUITHDRAFT_78884</name>
</gene>
<evidence type="ECO:0000256" key="8">
    <source>
        <dbReference type="ARBA" id="ARBA00048367"/>
    </source>
</evidence>
<dbReference type="PANTHER" id="PTHR24056">
    <property type="entry name" value="CELL DIVISION PROTEIN KINASE"/>
    <property type="match status" value="1"/>
</dbReference>
<reference evidence="12" key="3">
    <citation type="submission" date="2016-03" db="UniProtKB">
        <authorList>
            <consortium name="EnsemblProtists"/>
        </authorList>
    </citation>
    <scope>IDENTIFICATION</scope>
</reference>
<accession>L1IKP0</accession>
<comment type="catalytic activity">
    <reaction evidence="7">
        <text>L-threonyl-[protein] + ATP = O-phospho-L-threonyl-[protein] + ADP + H(+)</text>
        <dbReference type="Rhea" id="RHEA:46608"/>
        <dbReference type="Rhea" id="RHEA-COMP:11060"/>
        <dbReference type="Rhea" id="RHEA-COMP:11605"/>
        <dbReference type="ChEBI" id="CHEBI:15378"/>
        <dbReference type="ChEBI" id="CHEBI:30013"/>
        <dbReference type="ChEBI" id="CHEBI:30616"/>
        <dbReference type="ChEBI" id="CHEBI:61977"/>
        <dbReference type="ChEBI" id="CHEBI:456216"/>
        <dbReference type="EC" id="2.7.11.22"/>
    </reaction>
</comment>
<proteinExistence type="inferred from homology"/>
<dbReference type="PROSITE" id="PS50011">
    <property type="entry name" value="PROTEIN_KINASE_DOM"/>
    <property type="match status" value="1"/>
</dbReference>
<keyword evidence="4" id="KW-0547">Nucleotide-binding</keyword>
<evidence type="ECO:0000256" key="7">
    <source>
        <dbReference type="ARBA" id="ARBA00047811"/>
    </source>
</evidence>
<organism evidence="11">
    <name type="scientific">Guillardia theta (strain CCMP2712)</name>
    <name type="common">Cryptophyte</name>
    <dbReference type="NCBI Taxonomy" id="905079"/>
    <lineage>
        <taxon>Eukaryota</taxon>
        <taxon>Cryptophyceae</taxon>
        <taxon>Pyrenomonadales</taxon>
        <taxon>Geminigeraceae</taxon>
        <taxon>Guillardia</taxon>
    </lineage>
</organism>
<dbReference type="GeneID" id="17293204"/>
<evidence type="ECO:0000256" key="4">
    <source>
        <dbReference type="ARBA" id="ARBA00022741"/>
    </source>
</evidence>